<dbReference type="InterPro" id="IPR045851">
    <property type="entry name" value="AMP-bd_C_sf"/>
</dbReference>
<dbReference type="Proteomes" id="UP000238338">
    <property type="component" value="Unassembled WGS sequence"/>
</dbReference>
<dbReference type="InterPro" id="IPR036736">
    <property type="entry name" value="ACP-like_sf"/>
</dbReference>
<protein>
    <submittedName>
        <fullName evidence="5">Acyl-CoA synthetase (AMP-forming)/AMP-acid ligase II</fullName>
    </submittedName>
</protein>
<name>A0A2S8S5I9_9RHOB</name>
<dbReference type="Gene3D" id="3.40.50.720">
    <property type="entry name" value="NAD(P)-binding Rossmann-like Domain"/>
    <property type="match status" value="1"/>
</dbReference>
<dbReference type="SUPFAM" id="SSF56801">
    <property type="entry name" value="Acetyl-CoA synthetase-like"/>
    <property type="match status" value="1"/>
</dbReference>
<accession>A0A2S8S5I9</accession>
<dbReference type="InterPro" id="IPR020845">
    <property type="entry name" value="AMP-binding_CS"/>
</dbReference>
<keyword evidence="2" id="KW-0596">Phosphopantetheine</keyword>
<organism evidence="5 6">
    <name type="scientific">Albidovulum denitrificans</name>
    <dbReference type="NCBI Taxonomy" id="404881"/>
    <lineage>
        <taxon>Bacteria</taxon>
        <taxon>Pseudomonadati</taxon>
        <taxon>Pseudomonadota</taxon>
        <taxon>Alphaproteobacteria</taxon>
        <taxon>Rhodobacterales</taxon>
        <taxon>Paracoccaceae</taxon>
        <taxon>Albidovulum</taxon>
    </lineage>
</organism>
<dbReference type="InterPro" id="IPR000873">
    <property type="entry name" value="AMP-dep_synth/lig_dom"/>
</dbReference>
<evidence type="ECO:0000256" key="1">
    <source>
        <dbReference type="ARBA" id="ARBA00006432"/>
    </source>
</evidence>
<dbReference type="Pfam" id="PF00501">
    <property type="entry name" value="AMP-binding"/>
    <property type="match status" value="1"/>
</dbReference>
<keyword evidence="5" id="KW-0436">Ligase</keyword>
<dbReference type="PANTHER" id="PTHR22754">
    <property type="entry name" value="DISCO-INTERACTING PROTEIN 2 DIP2 -RELATED"/>
    <property type="match status" value="1"/>
</dbReference>
<feature type="domain" description="Carrier" evidence="4">
    <location>
        <begin position="1164"/>
        <end position="1238"/>
    </location>
</feature>
<gene>
    <name evidence="5" type="ORF">LX70_02940</name>
</gene>
<dbReference type="OrthoDB" id="9803968at2"/>
<dbReference type="Gene3D" id="3.40.50.12780">
    <property type="entry name" value="N-terminal domain of ligase-like"/>
    <property type="match status" value="1"/>
</dbReference>
<dbReference type="Pfam" id="PF00550">
    <property type="entry name" value="PP-binding"/>
    <property type="match status" value="1"/>
</dbReference>
<reference evidence="5 6" key="1">
    <citation type="submission" date="2018-02" db="EMBL/GenBank/DDBJ databases">
        <title>Genomic Encyclopedia of Archaeal and Bacterial Type Strains, Phase II (KMG-II): from individual species to whole genera.</title>
        <authorList>
            <person name="Goeker M."/>
        </authorList>
    </citation>
    <scope>NUCLEOTIDE SEQUENCE [LARGE SCALE GENOMIC DNA]</scope>
    <source>
        <strain evidence="5 6">DSM 18921</strain>
    </source>
</reference>
<comment type="similarity">
    <text evidence="1">Belongs to the ATP-dependent AMP-binding enzyme family.</text>
</comment>
<proteinExistence type="inferred from homology"/>
<dbReference type="Gene3D" id="1.10.1200.10">
    <property type="entry name" value="ACP-like"/>
    <property type="match status" value="1"/>
</dbReference>
<dbReference type="InterPro" id="IPR042099">
    <property type="entry name" value="ANL_N_sf"/>
</dbReference>
<evidence type="ECO:0000256" key="2">
    <source>
        <dbReference type="ARBA" id="ARBA00022450"/>
    </source>
</evidence>
<evidence type="ECO:0000313" key="6">
    <source>
        <dbReference type="Proteomes" id="UP000238338"/>
    </source>
</evidence>
<dbReference type="PROSITE" id="PS50075">
    <property type="entry name" value="CARRIER"/>
    <property type="match status" value="1"/>
</dbReference>
<dbReference type="SMART" id="SM00822">
    <property type="entry name" value="PKS_KR"/>
    <property type="match status" value="1"/>
</dbReference>
<dbReference type="AlphaFoldDB" id="A0A2S8S5I9"/>
<dbReference type="InterPro" id="IPR009081">
    <property type="entry name" value="PP-bd_ACP"/>
</dbReference>
<comment type="caution">
    <text evidence="5">The sequence shown here is derived from an EMBL/GenBank/DDBJ whole genome shotgun (WGS) entry which is preliminary data.</text>
</comment>
<dbReference type="RefSeq" id="WP_105515511.1">
    <property type="nucleotide sequence ID" value="NZ_PVEP01000006.1"/>
</dbReference>
<dbReference type="Pfam" id="PF08659">
    <property type="entry name" value="KR"/>
    <property type="match status" value="1"/>
</dbReference>
<evidence type="ECO:0000313" key="5">
    <source>
        <dbReference type="EMBL" id="PQV56055.1"/>
    </source>
</evidence>
<dbReference type="PANTHER" id="PTHR22754:SF32">
    <property type="entry name" value="DISCO-INTERACTING PROTEIN 2"/>
    <property type="match status" value="1"/>
</dbReference>
<dbReference type="SUPFAM" id="SSF47336">
    <property type="entry name" value="ACP-like"/>
    <property type="match status" value="1"/>
</dbReference>
<dbReference type="Gene3D" id="3.30.300.30">
    <property type="match status" value="1"/>
</dbReference>
<sequence length="1238" mass="130322">MNAKIDTAMTDMAHRADGFLPAEGRDADLRAAILARPDVVDAVVRRRLGLDGRPRRLAYLVSGRPQDAALPEALAAEVVAVPVSRIPRDASGAPDLAALATLPVIEAKSLGRGASLHTLDRMPAPDTGWTEEQLTPAEVLARPALLTGGPLPDAQPGVRTLADILTRAATLDAARGLTFLLRGDSPVELSYATLHAEALRIAGGLAKEGYGPGTPVICVYRDCEDRLALPAFWGAVYAGLVPVPLLSARRFSFDDAQVRRLSDAAELLPEAALLAAGAADAIRDLLPGRPVLVHDRLLAAAPRDVAHSADPGTPAAFFLTSGSTSKPKVVRQTHRAILSQVLGSAAQQGVTADDISLNWLPIDHVASIVMLHMRDLYVGARQIRAVAGDMLRDPLTWIDWLSQYRVTNGWAPNFAFGLVAADLAEKGGRDWDLRPLRFLLNGGEAVTRSTAVSFLDGLAPFGMARSVVWPAWGMSETCSGCVFNLGFDPFDGARGPVSVGLPSPGVALRIVDPANPVRVLRRGETGALQIGGATILDAYHNAPEKTAESFPEPGWFDTGDLGRIDDAGLSITGRQKDVLIVNGLNISPGEIEARLDRIAGVKPSCSAVLSLPDAEGGRDRIAVVFVPEMMPAEATLVGSIRSVLAAEHGLGADVVAALSLQEMPKTSIGKIQKEKLRANLLSGAIRPVDDPAGGETVPRLPTLWRETWEPTAAETGPLPEGITLCGTAPAGLISGLKQQGLRVGYVSEAALLGQEIGIVQGEALVMLPDAVSSARGAVGLVQGVLKLCRQARLRLLWVAPGLADGCAEAGMIAALLRSAEAETDGLSVRLIDPGAEPLTASCLAAELGDRARQTEVVWTGGQRSVRRLEALTCPRDGADPIRIARGGRYLVTGGLGGIGAALCAHLLDRGAQRLVLTGRRPESALNSDSRARLADLRRRAGSGAELVYRALDLGDADLGERLGDLRLDGIFHLAGLAQHAPVSEIRAQSLDAMFAAKQRGTAALAELASTVGADWLVCFGSLNGSFGGAGYGAYSMANRYQQAVAGKRHGCRIVSLNWSMWEDTGLSAGFAEKRLAEQRGYQVMAPSDALSVLDRTLASGVDSVHIGIDATRGAMAADLILPLAGLARVELGPETPATGVDPFGMPIPSQRRAEGKRLAGNATPSSDPVIAALCRVWQEVLRLPAPPAADDCIFSRGATSLDLPRAAERILDELGCDIDLLDLFERSRISDFAALLRG</sequence>
<keyword evidence="6" id="KW-1185">Reference proteome</keyword>
<dbReference type="SUPFAM" id="SSF51735">
    <property type="entry name" value="NAD(P)-binding Rossmann-fold domains"/>
    <property type="match status" value="2"/>
</dbReference>
<dbReference type="InterPro" id="IPR013968">
    <property type="entry name" value="PKS_KR"/>
</dbReference>
<evidence type="ECO:0000256" key="3">
    <source>
        <dbReference type="ARBA" id="ARBA00022553"/>
    </source>
</evidence>
<dbReference type="InterPro" id="IPR036291">
    <property type="entry name" value="NAD(P)-bd_dom_sf"/>
</dbReference>
<dbReference type="InterPro" id="IPR057326">
    <property type="entry name" value="KR_dom"/>
</dbReference>
<dbReference type="PROSITE" id="PS00455">
    <property type="entry name" value="AMP_BINDING"/>
    <property type="match status" value="1"/>
</dbReference>
<evidence type="ECO:0000259" key="4">
    <source>
        <dbReference type="PROSITE" id="PS50075"/>
    </source>
</evidence>
<dbReference type="EMBL" id="PVEP01000006">
    <property type="protein sequence ID" value="PQV56055.1"/>
    <property type="molecule type" value="Genomic_DNA"/>
</dbReference>
<keyword evidence="3" id="KW-0597">Phosphoprotein</keyword>
<dbReference type="GO" id="GO:0016874">
    <property type="term" value="F:ligase activity"/>
    <property type="evidence" value="ECO:0007669"/>
    <property type="project" value="UniProtKB-KW"/>
</dbReference>